<feature type="domain" description="P/Homo B" evidence="6">
    <location>
        <begin position="581"/>
        <end position="703"/>
    </location>
</feature>
<feature type="active site" description="Charge relay system" evidence="4">
    <location>
        <position position="241"/>
    </location>
</feature>
<dbReference type="RefSeq" id="WP_190452136.1">
    <property type="nucleotide sequence ID" value="NZ_JAMPLM010000012.1"/>
</dbReference>
<dbReference type="SUPFAM" id="SSF52743">
    <property type="entry name" value="Subtilisin-like"/>
    <property type="match status" value="1"/>
</dbReference>
<evidence type="ECO:0000256" key="5">
    <source>
        <dbReference type="SAM" id="MobiDB-lite"/>
    </source>
</evidence>
<accession>A0ABV0KKB4</accession>
<dbReference type="InterPro" id="IPR036852">
    <property type="entry name" value="Peptidase_S8/S53_dom_sf"/>
</dbReference>
<dbReference type="PRINTS" id="PR00723">
    <property type="entry name" value="SUBTILISIN"/>
</dbReference>
<dbReference type="InterPro" id="IPR015500">
    <property type="entry name" value="Peptidase_S8_subtilisin-rel"/>
</dbReference>
<feature type="region of interest" description="Disordered" evidence="5">
    <location>
        <begin position="1"/>
        <end position="25"/>
    </location>
</feature>
<keyword evidence="8" id="KW-1185">Reference proteome</keyword>
<organism evidence="7 8">
    <name type="scientific">Stenomitos frigidus AS-A4</name>
    <dbReference type="NCBI Taxonomy" id="2933935"/>
    <lineage>
        <taxon>Bacteria</taxon>
        <taxon>Bacillati</taxon>
        <taxon>Cyanobacteriota</taxon>
        <taxon>Cyanophyceae</taxon>
        <taxon>Leptolyngbyales</taxon>
        <taxon>Leptolyngbyaceae</taxon>
        <taxon>Stenomitos</taxon>
    </lineage>
</organism>
<dbReference type="PROSITE" id="PS51892">
    <property type="entry name" value="SUBTILASE"/>
    <property type="match status" value="1"/>
</dbReference>
<evidence type="ECO:0000256" key="1">
    <source>
        <dbReference type="ARBA" id="ARBA00022670"/>
    </source>
</evidence>
<dbReference type="Pfam" id="PF00082">
    <property type="entry name" value="Peptidase_S8"/>
    <property type="match status" value="1"/>
</dbReference>
<dbReference type="Proteomes" id="UP001476950">
    <property type="component" value="Unassembled WGS sequence"/>
</dbReference>
<dbReference type="InterPro" id="IPR023828">
    <property type="entry name" value="Peptidase_S8_Ser-AS"/>
</dbReference>
<dbReference type="PROSITE" id="PS00137">
    <property type="entry name" value="SUBTILASE_HIS"/>
    <property type="match status" value="1"/>
</dbReference>
<sequence length="703" mass="74497">MSDQTPVNSPGNQGGGMPESSFSQVLQRGGEELLLEKVNDRFTVNAVDKAAIAGLIEPLPADVSPERAPAKLTEIRVDPAQRDAVMQQVRDADVVNYASHVYQLKDDPGSRLYLTDQITIQFAASVTAEAIAQITTAIGLQQVKPIAGVPNTFLFETTASAQENPLKIANRLMQRSEVLTAEPNIVVRTQALYRPRDPIYAKQWHLNHNGGADLAPNSHVSAEQAWDLTRGIRSVTIAIMDDAVDVSHPDFQGIGKIVAPRDFKENDFLPLPGDPDDNHGTACAGVATAEENGVGSVGVAPGCALMPIRTTGFLDDQTIEEMFGWAVTKGASVISCSWGPASVYFPLSLRQRAALTQAATTGRNGKGCVIVFAAGNANRPTNGSVDESGWPNNALSGPTSWLGGFTVHPDVITVAASTSLNRKAAYSNWGAEVSVCAPSNNAPPGVGLQETGYVFTPPQIRGALPGLGIVTTDRVGATGYSANENAIDFGGTSSACPLVAGVAALVLSANPDLTAAEVRQLLQQTADKIVDPNPDPQFGFRKGTYEASGRCDWFGYGKVNAAKAVQAAVQRQAAAAIASSRQIQQQNTTSVAIPDNNPQGLTSTIQIAETGTVRSIQISVAIDHTFLGDLQISLISPANQTVLLQSRSLGRSTRLQSTYTLQTTPLLRRFLNQSAQGRWQLRVVDAAESDTGTLNNWTLTLGV</sequence>
<dbReference type="InterPro" id="IPR000209">
    <property type="entry name" value="Peptidase_S8/S53_dom"/>
</dbReference>
<dbReference type="EMBL" id="JAMPLM010000012">
    <property type="protein sequence ID" value="MEP1059689.1"/>
    <property type="molecule type" value="Genomic_DNA"/>
</dbReference>
<keyword evidence="2 4" id="KW-0378">Hydrolase</keyword>
<evidence type="ECO:0000256" key="4">
    <source>
        <dbReference type="PROSITE-ProRule" id="PRU01240"/>
    </source>
</evidence>
<feature type="compositionally biased region" description="Polar residues" evidence="5">
    <location>
        <begin position="1"/>
        <end position="11"/>
    </location>
</feature>
<comment type="caution">
    <text evidence="7">The sequence shown here is derived from an EMBL/GenBank/DDBJ whole genome shotgun (WGS) entry which is preliminary data.</text>
</comment>
<name>A0ABV0KKB4_9CYAN</name>
<comment type="similarity">
    <text evidence="4">Belongs to the peptidase S8 family.</text>
</comment>
<dbReference type="InterPro" id="IPR008979">
    <property type="entry name" value="Galactose-bd-like_sf"/>
</dbReference>
<dbReference type="InterPro" id="IPR002884">
    <property type="entry name" value="P_dom"/>
</dbReference>
<dbReference type="Gene3D" id="2.60.120.260">
    <property type="entry name" value="Galactose-binding domain-like"/>
    <property type="match status" value="1"/>
</dbReference>
<protein>
    <submittedName>
        <fullName evidence="7">S8 family serine peptidase</fullName>
    </submittedName>
</protein>
<gene>
    <name evidence="7" type="ORF">NDI38_14690</name>
</gene>
<feature type="active site" description="Charge relay system" evidence="4">
    <location>
        <position position="493"/>
    </location>
</feature>
<dbReference type="Pfam" id="PF01483">
    <property type="entry name" value="P_proprotein"/>
    <property type="match status" value="1"/>
</dbReference>
<dbReference type="PANTHER" id="PTHR42884">
    <property type="entry name" value="PROPROTEIN CONVERTASE SUBTILISIN/KEXIN-RELATED"/>
    <property type="match status" value="1"/>
</dbReference>
<dbReference type="InterPro" id="IPR022398">
    <property type="entry name" value="Peptidase_S8_His-AS"/>
</dbReference>
<dbReference type="PROSITE" id="PS00138">
    <property type="entry name" value="SUBTILASE_SER"/>
    <property type="match status" value="1"/>
</dbReference>
<evidence type="ECO:0000256" key="2">
    <source>
        <dbReference type="ARBA" id="ARBA00022801"/>
    </source>
</evidence>
<dbReference type="SUPFAM" id="SSF49785">
    <property type="entry name" value="Galactose-binding domain-like"/>
    <property type="match status" value="1"/>
</dbReference>
<proteinExistence type="inferred from homology"/>
<dbReference type="CDD" id="cd07498">
    <property type="entry name" value="Peptidases_S8_15"/>
    <property type="match status" value="1"/>
</dbReference>
<dbReference type="PANTHER" id="PTHR42884:SF14">
    <property type="entry name" value="NEUROENDOCRINE CONVERTASE 1"/>
    <property type="match status" value="1"/>
</dbReference>
<evidence type="ECO:0000313" key="7">
    <source>
        <dbReference type="EMBL" id="MEP1059689.1"/>
    </source>
</evidence>
<evidence type="ECO:0000313" key="8">
    <source>
        <dbReference type="Proteomes" id="UP001476950"/>
    </source>
</evidence>
<dbReference type="PROSITE" id="PS51829">
    <property type="entry name" value="P_HOMO_B"/>
    <property type="match status" value="1"/>
</dbReference>
<keyword evidence="1 4" id="KW-0645">Protease</keyword>
<feature type="active site" description="Charge relay system" evidence="4">
    <location>
        <position position="279"/>
    </location>
</feature>
<evidence type="ECO:0000256" key="3">
    <source>
        <dbReference type="ARBA" id="ARBA00022825"/>
    </source>
</evidence>
<evidence type="ECO:0000259" key="6">
    <source>
        <dbReference type="PROSITE" id="PS51829"/>
    </source>
</evidence>
<dbReference type="InterPro" id="IPR034054">
    <property type="entry name" value="Pep_S8_PrcA"/>
</dbReference>
<keyword evidence="3 4" id="KW-0720">Serine protease</keyword>
<reference evidence="7 8" key="1">
    <citation type="submission" date="2022-04" db="EMBL/GenBank/DDBJ databases">
        <title>Positive selection, recombination, and allopatry shape intraspecific diversity of widespread and dominant cyanobacteria.</title>
        <authorList>
            <person name="Wei J."/>
            <person name="Shu W."/>
            <person name="Hu C."/>
        </authorList>
    </citation>
    <scope>NUCLEOTIDE SEQUENCE [LARGE SCALE GENOMIC DNA]</scope>
    <source>
        <strain evidence="7 8">AS-A4</strain>
    </source>
</reference>
<dbReference type="Gene3D" id="3.40.50.200">
    <property type="entry name" value="Peptidase S8/S53 domain"/>
    <property type="match status" value="1"/>
</dbReference>